<dbReference type="STRING" id="1434110.MSHOH_0182"/>
<keyword evidence="1" id="KW-0812">Transmembrane</keyword>
<dbReference type="GeneID" id="24829301"/>
<dbReference type="Pfam" id="PF00535">
    <property type="entry name" value="Glycos_transf_2"/>
    <property type="match status" value="1"/>
</dbReference>
<feature type="domain" description="Glycosyltransferase 2-like" evidence="2">
    <location>
        <begin position="6"/>
        <end position="167"/>
    </location>
</feature>
<dbReference type="Proteomes" id="UP000033101">
    <property type="component" value="Chromosome"/>
</dbReference>
<dbReference type="EMBL" id="CP009516">
    <property type="protein sequence ID" value="AKB76665.1"/>
    <property type="molecule type" value="Genomic_DNA"/>
</dbReference>
<dbReference type="OrthoDB" id="46222at2157"/>
<feature type="transmembrane region" description="Helical" evidence="1">
    <location>
        <begin position="280"/>
        <end position="300"/>
    </location>
</feature>
<evidence type="ECO:0000259" key="2">
    <source>
        <dbReference type="Pfam" id="PF00535"/>
    </source>
</evidence>
<feature type="transmembrane region" description="Helical" evidence="1">
    <location>
        <begin position="254"/>
        <end position="273"/>
    </location>
</feature>
<organism evidence="3 4">
    <name type="scientific">Methanosarcina horonobensis HB-1 = JCM 15518</name>
    <dbReference type="NCBI Taxonomy" id="1434110"/>
    <lineage>
        <taxon>Archaea</taxon>
        <taxon>Methanobacteriati</taxon>
        <taxon>Methanobacteriota</taxon>
        <taxon>Stenosarchaea group</taxon>
        <taxon>Methanomicrobia</taxon>
        <taxon>Methanosarcinales</taxon>
        <taxon>Methanosarcinaceae</taxon>
        <taxon>Methanosarcina</taxon>
    </lineage>
</organism>
<accession>A0A0E3WTQ7</accession>
<evidence type="ECO:0000313" key="3">
    <source>
        <dbReference type="EMBL" id="AKB76665.1"/>
    </source>
</evidence>
<dbReference type="InterPro" id="IPR029044">
    <property type="entry name" value="Nucleotide-diphossugar_trans"/>
</dbReference>
<protein>
    <recommendedName>
        <fullName evidence="2">Glycosyltransferase 2-like domain-containing protein</fullName>
    </recommendedName>
</protein>
<dbReference type="InterPro" id="IPR001173">
    <property type="entry name" value="Glyco_trans_2-like"/>
</dbReference>
<dbReference type="PATRIC" id="fig|1434110.4.peg.208"/>
<dbReference type="SUPFAM" id="SSF53448">
    <property type="entry name" value="Nucleotide-diphospho-sugar transferases"/>
    <property type="match status" value="1"/>
</dbReference>
<dbReference type="InterPro" id="IPR050834">
    <property type="entry name" value="Glycosyltransf_2"/>
</dbReference>
<dbReference type="Gene3D" id="3.90.550.10">
    <property type="entry name" value="Spore Coat Polysaccharide Biosynthesis Protein SpsA, Chain A"/>
    <property type="match status" value="1"/>
</dbReference>
<evidence type="ECO:0000313" key="4">
    <source>
        <dbReference type="Proteomes" id="UP000033101"/>
    </source>
</evidence>
<dbReference type="PANTHER" id="PTHR43685:SF2">
    <property type="entry name" value="GLYCOSYLTRANSFERASE 2-LIKE DOMAIN-CONTAINING PROTEIN"/>
    <property type="match status" value="1"/>
</dbReference>
<keyword evidence="1" id="KW-0472">Membrane</keyword>
<dbReference type="HOGENOM" id="CLU_025996_19_0_2"/>
<dbReference type="AlphaFoldDB" id="A0A0E3WTQ7"/>
<sequence length="309" mass="34752">MNRDISVIVPVKNGERNIGDCLKAIFNQTITPLEVIVVDGHSTDQTLEIVRKFPVNIFYEDYRTVGGARKVGVEKATGYYVAFTDADCIPETDWLENLIKELKDDIVGVGGATVNIGNGIWEKSIALALDSFLGSANSVQDRTLDVSKTVKSISGCNSLYRKSDLLEIGNFNPCLAFNEDTELNKRLLSIGKILYTPDAKVYHHQDRGLKDFSKRIFLFGQGRAINKLPDLQIVPPIIALICFFLMFISLKAFVFMLILYFSLIFIFDVLIFLKHQKIPYLFSVPIIFILEHLAYTLGFWRGIAKIVGV</sequence>
<feature type="transmembrane region" description="Helical" evidence="1">
    <location>
        <begin position="231"/>
        <end position="248"/>
    </location>
</feature>
<name>A0A0E3WTQ7_9EURY</name>
<evidence type="ECO:0000256" key="1">
    <source>
        <dbReference type="SAM" id="Phobius"/>
    </source>
</evidence>
<gene>
    <name evidence="3" type="ORF">MSHOH_0182</name>
</gene>
<reference evidence="3 4" key="1">
    <citation type="submission" date="2014-07" db="EMBL/GenBank/DDBJ databases">
        <title>Methanogenic archaea and the global carbon cycle.</title>
        <authorList>
            <person name="Henriksen J.R."/>
            <person name="Luke J."/>
            <person name="Reinhart S."/>
            <person name="Benedict M.N."/>
            <person name="Youngblut N.D."/>
            <person name="Metcalf M.E."/>
            <person name="Whitaker R.J."/>
            <person name="Metcalf W.W."/>
        </authorList>
    </citation>
    <scope>NUCLEOTIDE SEQUENCE [LARGE SCALE GENOMIC DNA]</scope>
    <source>
        <strain evidence="3 4">HB-1</strain>
    </source>
</reference>
<keyword evidence="4" id="KW-1185">Reference proteome</keyword>
<proteinExistence type="predicted"/>
<dbReference type="RefSeq" id="WP_048136739.1">
    <property type="nucleotide sequence ID" value="NZ_CP009516.1"/>
</dbReference>
<dbReference type="PANTHER" id="PTHR43685">
    <property type="entry name" value="GLYCOSYLTRANSFERASE"/>
    <property type="match status" value="1"/>
</dbReference>
<dbReference type="KEGG" id="mhor:MSHOH_0182"/>
<keyword evidence="1" id="KW-1133">Transmembrane helix</keyword>